<dbReference type="RefSeq" id="WP_120113000.1">
    <property type="nucleotide sequence ID" value="NZ_QXQB01000004.1"/>
</dbReference>
<protein>
    <submittedName>
        <fullName evidence="1">Peptidase C14</fullName>
    </submittedName>
</protein>
<dbReference type="EMBL" id="QXQB01000004">
    <property type="protein sequence ID" value="RJX38181.1"/>
    <property type="molecule type" value="Genomic_DNA"/>
</dbReference>
<gene>
    <name evidence="1" type="ORF">D3P09_19130</name>
</gene>
<evidence type="ECO:0000313" key="1">
    <source>
        <dbReference type="EMBL" id="RJX38181.1"/>
    </source>
</evidence>
<keyword evidence="2" id="KW-1185">Reference proteome</keyword>
<dbReference type="AlphaFoldDB" id="A0A3A6PNS9"/>
<proteinExistence type="predicted"/>
<accession>A0A3A6PNS9</accession>
<dbReference type="OrthoDB" id="2483152at2"/>
<comment type="caution">
    <text evidence="1">The sequence shown here is derived from an EMBL/GenBank/DDBJ whole genome shotgun (WGS) entry which is preliminary data.</text>
</comment>
<reference evidence="1 2" key="1">
    <citation type="submission" date="2018-09" db="EMBL/GenBank/DDBJ databases">
        <title>Paenibacillus aracenensis nov. sp. isolated from a cave in southern Spain.</title>
        <authorList>
            <person name="Jurado V."/>
            <person name="Gutierrez-Patricio S."/>
            <person name="Gonzalez-Pimentel J.L."/>
            <person name="Miller A.Z."/>
            <person name="Laiz L."/>
            <person name="Saiz-Jimenez C."/>
        </authorList>
    </citation>
    <scope>NUCLEOTIDE SEQUENCE [LARGE SCALE GENOMIC DNA]</scope>
    <source>
        <strain evidence="1 2">JCM 19203</strain>
    </source>
</reference>
<organism evidence="1 2">
    <name type="scientific">Paenibacillus pinisoli</name>
    <dbReference type="NCBI Taxonomy" id="1276110"/>
    <lineage>
        <taxon>Bacteria</taxon>
        <taxon>Bacillati</taxon>
        <taxon>Bacillota</taxon>
        <taxon>Bacilli</taxon>
        <taxon>Bacillales</taxon>
        <taxon>Paenibacillaceae</taxon>
        <taxon>Paenibacillus</taxon>
    </lineage>
</organism>
<dbReference type="Proteomes" id="UP000267798">
    <property type="component" value="Unassembled WGS sequence"/>
</dbReference>
<evidence type="ECO:0000313" key="2">
    <source>
        <dbReference type="Proteomes" id="UP000267798"/>
    </source>
</evidence>
<name>A0A3A6PNS9_9BACL</name>
<sequence>MDYNAGAPMIRVQTVKALKALPEECRIPGGSVWVEGYKEAGDAGAKLVYWSQLCMSPDNGGTVHAPEDGGEGRWLVRHDGVGRFSWFGHFGADHAADDALDAMVNDPSVRRIEAGADLRFIRRHQYSRSRIELDFGGFAVYTEGMEDAPDNDPFAALLLFRGKLADREQTIELMEPLAEMDERFPVAEAEAFLPGDWWIVRSDKLRGGAERELEKMLRVTEVLDDGRVRFDYKNGWRLEAGRKISYRKVEPVVGANVRNMKFHGAGTTMAAGSHPVAYEFASECHVSDIDAYRTFWPVVMRRYCSHYITERCKLTNPVEVLIGGTGYLTQQIYCLYGVVRDCLTSNGRHLNDFTGSAYGYVENCHADGDDLGAFVTHGQYEHDLTYVGNSGLMSFANSGPTWGESAKRITVKQHVGSWFIAHRKVTDLTLEDVHVFKRDGVENAANTGSFWLNADGVQMKNCTAEAMVRFVQVSDRSSRPNVAENSSFTVTKGRRLSHAGVDGKLQFVRCRFLGLDGNRFEGGGELSFRDCEWQGASEHSSAVSIAGASFSFTGGSMANTGVEMTGAGAKLIEIAGGARLSGTNAGKALLKRAASQETQGRTEWRLAGYISRAADSETAHVELNGAPHAYLASGVTFEGGRFHCPEGAFGEGGYMLHKDNIELNVCREVMPAERSGVQHALHNMNITTGGY</sequence>